<comment type="caution">
    <text evidence="1">The sequence shown here is derived from an EMBL/GenBank/DDBJ whole genome shotgun (WGS) entry which is preliminary data.</text>
</comment>
<evidence type="ECO:0008006" key="3">
    <source>
        <dbReference type="Google" id="ProtNLM"/>
    </source>
</evidence>
<proteinExistence type="predicted"/>
<reference evidence="1 2" key="1">
    <citation type="submission" date="2019-02" db="EMBL/GenBank/DDBJ databases">
        <title>Deep-cultivation of Planctomycetes and their phenomic and genomic characterization uncovers novel biology.</title>
        <authorList>
            <person name="Wiegand S."/>
            <person name="Jogler M."/>
            <person name="Boedeker C."/>
            <person name="Pinto D."/>
            <person name="Vollmers J."/>
            <person name="Rivas-Marin E."/>
            <person name="Kohn T."/>
            <person name="Peeters S.H."/>
            <person name="Heuer A."/>
            <person name="Rast P."/>
            <person name="Oberbeckmann S."/>
            <person name="Bunk B."/>
            <person name="Jeske O."/>
            <person name="Meyerdierks A."/>
            <person name="Storesund J.E."/>
            <person name="Kallscheuer N."/>
            <person name="Luecker S."/>
            <person name="Lage O.M."/>
            <person name="Pohl T."/>
            <person name="Merkel B.J."/>
            <person name="Hornburger P."/>
            <person name="Mueller R.-W."/>
            <person name="Bruemmer F."/>
            <person name="Labrenz M."/>
            <person name="Spormann A.M."/>
            <person name="Op Den Camp H."/>
            <person name="Overmann J."/>
            <person name="Amann R."/>
            <person name="Jetten M.S.M."/>
            <person name="Mascher T."/>
            <person name="Medema M.H."/>
            <person name="Devos D.P."/>
            <person name="Kaster A.-K."/>
            <person name="Ovreas L."/>
            <person name="Rohde M."/>
            <person name="Galperin M.Y."/>
            <person name="Jogler C."/>
        </authorList>
    </citation>
    <scope>NUCLEOTIDE SEQUENCE [LARGE SCALE GENOMIC DNA]</scope>
    <source>
        <strain evidence="1 2">KOR42</strain>
    </source>
</reference>
<dbReference type="RefSeq" id="WP_146508695.1">
    <property type="nucleotide sequence ID" value="NZ_SIHI01000001.1"/>
</dbReference>
<dbReference type="OrthoDB" id="6120799at2"/>
<dbReference type="EMBL" id="SIHI01000001">
    <property type="protein sequence ID" value="TWT58362.1"/>
    <property type="molecule type" value="Genomic_DNA"/>
</dbReference>
<accession>A0A5C5X917</accession>
<dbReference type="Proteomes" id="UP000317243">
    <property type="component" value="Unassembled WGS sequence"/>
</dbReference>
<name>A0A5C5X917_9PLAN</name>
<dbReference type="AlphaFoldDB" id="A0A5C5X917"/>
<evidence type="ECO:0000313" key="2">
    <source>
        <dbReference type="Proteomes" id="UP000317243"/>
    </source>
</evidence>
<sequence length="185" mass="20871">MDYNQFFEEALPYSQFLERYATPDQNHRWSEFRKSVKLTAAQVELLKSFTREMKVLVMAGAWCGDCVNQCPIFDRFTEVNPKIRVHFADRDDTPDLSENLKTCGGARVPALVFLSEDGHFCGRAGDRTLSKCRSVVASQAGAACPTGIVSGDGLTAAVVQDWLDEFERIQWMLRTSTRLRNLHGD</sequence>
<dbReference type="Gene3D" id="3.40.30.10">
    <property type="entry name" value="Glutaredoxin"/>
    <property type="match status" value="1"/>
</dbReference>
<keyword evidence="2" id="KW-1185">Reference proteome</keyword>
<gene>
    <name evidence="1" type="ORF">KOR42_17360</name>
</gene>
<organism evidence="1 2">
    <name type="scientific">Thalassoglobus neptunius</name>
    <dbReference type="NCBI Taxonomy" id="1938619"/>
    <lineage>
        <taxon>Bacteria</taxon>
        <taxon>Pseudomonadati</taxon>
        <taxon>Planctomycetota</taxon>
        <taxon>Planctomycetia</taxon>
        <taxon>Planctomycetales</taxon>
        <taxon>Planctomycetaceae</taxon>
        <taxon>Thalassoglobus</taxon>
    </lineage>
</organism>
<dbReference type="InterPro" id="IPR036249">
    <property type="entry name" value="Thioredoxin-like_sf"/>
</dbReference>
<evidence type="ECO:0000313" key="1">
    <source>
        <dbReference type="EMBL" id="TWT58362.1"/>
    </source>
</evidence>
<dbReference type="SUPFAM" id="SSF52833">
    <property type="entry name" value="Thioredoxin-like"/>
    <property type="match status" value="1"/>
</dbReference>
<protein>
    <recommendedName>
        <fullName evidence="3">Thiol reductase thioredoxin</fullName>
    </recommendedName>
</protein>
<dbReference type="Pfam" id="PF14595">
    <property type="entry name" value="Thioredoxin_9"/>
    <property type="match status" value="1"/>
</dbReference>